<evidence type="ECO:0000256" key="1">
    <source>
        <dbReference type="SAM" id="SignalP"/>
    </source>
</evidence>
<feature type="signal peptide" evidence="1">
    <location>
        <begin position="1"/>
        <end position="18"/>
    </location>
</feature>
<feature type="chain" id="PRO_5028807363" evidence="1">
    <location>
        <begin position="19"/>
        <end position="142"/>
    </location>
</feature>
<dbReference type="WBParaSite" id="Pan_g13770.t1">
    <property type="protein sequence ID" value="Pan_g13770.t1"/>
    <property type="gene ID" value="Pan_g13770"/>
</dbReference>
<keyword evidence="2" id="KW-1185">Reference proteome</keyword>
<proteinExistence type="predicted"/>
<evidence type="ECO:0000313" key="3">
    <source>
        <dbReference type="WBParaSite" id="Pan_g13770.t1"/>
    </source>
</evidence>
<organism evidence="2 3">
    <name type="scientific">Panagrellus redivivus</name>
    <name type="common">Microworm</name>
    <dbReference type="NCBI Taxonomy" id="6233"/>
    <lineage>
        <taxon>Eukaryota</taxon>
        <taxon>Metazoa</taxon>
        <taxon>Ecdysozoa</taxon>
        <taxon>Nematoda</taxon>
        <taxon>Chromadorea</taxon>
        <taxon>Rhabditida</taxon>
        <taxon>Tylenchina</taxon>
        <taxon>Panagrolaimomorpha</taxon>
        <taxon>Panagrolaimoidea</taxon>
        <taxon>Panagrolaimidae</taxon>
        <taxon>Panagrellus</taxon>
    </lineage>
</organism>
<dbReference type="Proteomes" id="UP000492821">
    <property type="component" value="Unassembled WGS sequence"/>
</dbReference>
<reference evidence="2" key="1">
    <citation type="journal article" date="2013" name="Genetics">
        <title>The draft genome and transcriptome of Panagrellus redivivus are shaped by the harsh demands of a free-living lifestyle.</title>
        <authorList>
            <person name="Srinivasan J."/>
            <person name="Dillman A.R."/>
            <person name="Macchietto M.G."/>
            <person name="Heikkinen L."/>
            <person name="Lakso M."/>
            <person name="Fracchia K.M."/>
            <person name="Antoshechkin I."/>
            <person name="Mortazavi A."/>
            <person name="Wong G."/>
            <person name="Sternberg P.W."/>
        </authorList>
    </citation>
    <scope>NUCLEOTIDE SEQUENCE [LARGE SCALE GENOMIC DNA]</scope>
    <source>
        <strain evidence="2">MT8872</strain>
    </source>
</reference>
<keyword evidence="1" id="KW-0732">Signal</keyword>
<accession>A0A7E4UWU4</accession>
<name>A0A7E4UWU4_PANRE</name>
<protein>
    <submittedName>
        <fullName evidence="3">UPAR/Ly6 domain-containing protein</fullName>
    </submittedName>
</protein>
<sequence length="142" mass="15589">MVRPTLLVCLLFVCSISGEFSMTCKPYYRLPSLTHDSQTKYCDANVQCTCANGYIHGNAFQATDCKNTLDTTLTNYFDQQWNIKLDLPSVCKKSGCYNSSELSISCISGVTRCPSFDCGGNGTASTTVISGFLLFLSYVLLH</sequence>
<evidence type="ECO:0000313" key="2">
    <source>
        <dbReference type="Proteomes" id="UP000492821"/>
    </source>
</evidence>
<reference evidence="3" key="2">
    <citation type="submission" date="2020-10" db="UniProtKB">
        <authorList>
            <consortium name="WormBaseParasite"/>
        </authorList>
    </citation>
    <scope>IDENTIFICATION</scope>
</reference>
<dbReference type="AlphaFoldDB" id="A0A7E4UWU4"/>